<dbReference type="FunFam" id="1.10.1000.11:FF:000004">
    <property type="entry name" value="PH and SEC7 domain-containing protein 2"/>
    <property type="match status" value="1"/>
</dbReference>
<dbReference type="FunFam" id="2.30.29.30:FF:000054">
    <property type="entry name" value="PH and SEC7 domain-containing protein 3"/>
    <property type="match status" value="1"/>
</dbReference>
<reference evidence="10" key="1">
    <citation type="submission" date="2025-08" db="UniProtKB">
        <authorList>
            <consortium name="Ensembl"/>
        </authorList>
    </citation>
    <scope>IDENTIFICATION</scope>
</reference>
<dbReference type="GO" id="GO:0005085">
    <property type="term" value="F:guanyl-nucleotide exchange factor activity"/>
    <property type="evidence" value="ECO:0007669"/>
    <property type="project" value="InterPro"/>
</dbReference>
<evidence type="ECO:0000256" key="7">
    <source>
        <dbReference type="SAM" id="MobiDB-lite"/>
    </source>
</evidence>
<keyword evidence="2" id="KW-1003">Cell membrane</keyword>
<keyword evidence="3" id="KW-0597">Phosphoprotein</keyword>
<dbReference type="Gene3D" id="2.30.29.30">
    <property type="entry name" value="Pleckstrin-homology domain (PH domain)/Phosphotyrosine-binding domain (PTB)"/>
    <property type="match status" value="1"/>
</dbReference>
<accession>A0A8C1EIX8</accession>
<evidence type="ECO:0000313" key="10">
    <source>
        <dbReference type="Ensembl" id="ENSCCRP00000077574.2"/>
    </source>
</evidence>
<dbReference type="Pfam" id="PF01369">
    <property type="entry name" value="Sec7"/>
    <property type="match status" value="1"/>
</dbReference>
<evidence type="ECO:0000256" key="1">
    <source>
        <dbReference type="ARBA" id="ARBA00004632"/>
    </source>
</evidence>
<evidence type="ECO:0000256" key="4">
    <source>
        <dbReference type="ARBA" id="ARBA00023054"/>
    </source>
</evidence>
<name>A0A8C1EIX8_CYPCA</name>
<dbReference type="Pfam" id="PF15410">
    <property type="entry name" value="PH_9"/>
    <property type="match status" value="1"/>
</dbReference>
<evidence type="ECO:0000256" key="5">
    <source>
        <dbReference type="ARBA" id="ARBA00023136"/>
    </source>
</evidence>
<proteinExistence type="predicted"/>
<dbReference type="CDD" id="cd13295">
    <property type="entry name" value="PH_EFA6"/>
    <property type="match status" value="1"/>
</dbReference>
<protein>
    <submittedName>
        <fullName evidence="10">Pleckstrin and Sec7 domain containing 3, like</fullName>
    </submittedName>
</protein>
<dbReference type="InterPro" id="IPR000904">
    <property type="entry name" value="Sec7_dom"/>
</dbReference>
<keyword evidence="6" id="KW-0966">Cell projection</keyword>
<dbReference type="SMART" id="SM00222">
    <property type="entry name" value="Sec7"/>
    <property type="match status" value="1"/>
</dbReference>
<organism evidence="10 11">
    <name type="scientific">Cyprinus carpio carpio</name>
    <dbReference type="NCBI Taxonomy" id="630221"/>
    <lineage>
        <taxon>Eukaryota</taxon>
        <taxon>Metazoa</taxon>
        <taxon>Chordata</taxon>
        <taxon>Craniata</taxon>
        <taxon>Vertebrata</taxon>
        <taxon>Euteleostomi</taxon>
        <taxon>Actinopterygii</taxon>
        <taxon>Neopterygii</taxon>
        <taxon>Teleostei</taxon>
        <taxon>Ostariophysi</taxon>
        <taxon>Cypriniformes</taxon>
        <taxon>Cyprinidae</taxon>
        <taxon>Cyprininae</taxon>
        <taxon>Cyprinus</taxon>
    </lineage>
</organism>
<dbReference type="PANTHER" id="PTHR10663">
    <property type="entry name" value="GUANYL-NUCLEOTIDE EXCHANGE FACTOR"/>
    <property type="match status" value="1"/>
</dbReference>
<dbReference type="Gene3D" id="1.10.1000.11">
    <property type="entry name" value="Arf Nucleotide-binding Site Opener,domain 2"/>
    <property type="match status" value="1"/>
</dbReference>
<dbReference type="GO" id="GO:0032587">
    <property type="term" value="C:ruffle membrane"/>
    <property type="evidence" value="ECO:0007669"/>
    <property type="project" value="UniProtKB-SubCell"/>
</dbReference>
<dbReference type="Proteomes" id="UP001108240">
    <property type="component" value="Unplaced"/>
</dbReference>
<dbReference type="SUPFAM" id="SSF50729">
    <property type="entry name" value="PH domain-like"/>
    <property type="match status" value="1"/>
</dbReference>
<evidence type="ECO:0000256" key="3">
    <source>
        <dbReference type="ARBA" id="ARBA00022553"/>
    </source>
</evidence>
<reference evidence="10" key="2">
    <citation type="submission" date="2025-09" db="UniProtKB">
        <authorList>
            <consortium name="Ensembl"/>
        </authorList>
    </citation>
    <scope>IDENTIFICATION</scope>
</reference>
<evidence type="ECO:0000256" key="2">
    <source>
        <dbReference type="ARBA" id="ARBA00022475"/>
    </source>
</evidence>
<dbReference type="InterPro" id="IPR023394">
    <property type="entry name" value="Sec7_C_sf"/>
</dbReference>
<feature type="domain" description="PH" evidence="8">
    <location>
        <begin position="321"/>
        <end position="434"/>
    </location>
</feature>
<keyword evidence="11" id="KW-1185">Reference proteome</keyword>
<dbReference type="InterPro" id="IPR001605">
    <property type="entry name" value="PH_dom-spectrin-type"/>
</dbReference>
<dbReference type="AlphaFoldDB" id="A0A8C1EIX8"/>
<dbReference type="SMART" id="SM00233">
    <property type="entry name" value="PH"/>
    <property type="match status" value="1"/>
</dbReference>
<dbReference type="GeneTree" id="ENSGT00940000156591"/>
<evidence type="ECO:0000313" key="11">
    <source>
        <dbReference type="Proteomes" id="UP001108240"/>
    </source>
</evidence>
<dbReference type="GO" id="GO:0005543">
    <property type="term" value="F:phospholipid binding"/>
    <property type="evidence" value="ECO:0007669"/>
    <property type="project" value="InterPro"/>
</dbReference>
<dbReference type="InterPro" id="IPR001849">
    <property type="entry name" value="PH_domain"/>
</dbReference>
<sequence length="559" mass="63146">ESERLRGTVYSSMDELSNPAPEPSSHSAPGASFAFDIPLTPMIQQRLKDRSLFLSSDTEVLSATGGCIVVHSILTVINCVLCVCVLCSSDAGLKDWDSDMDGVECLKDTDVLHNGSRSDQEAARRLARRLFHLEGFQRSDVAKHLGKNNDFSKMVAEEYLKFFEFTDMTLDQSLRCFLKAFSLMGETQERERVLIHFSNRYYQCNPTVITAQDGVHCLTCALMLLNTDLHGPNIGKKMTCQEFINNLDGLNGGQDFPRELLKLLYNSIKNEKLEWAVDGDELKKSLSELADKNHHSHTKSISRISSSSNPFLDIAHDPNAAVYKTGFLARKIHADMDGKKTPRGKRGWKTFYAVLKGMILYLQKDEYKPEKALSEDDLKNAISVHHALAIKAMDYEKKPNVLKLKTADWRVFLFQAQSPEEMESWIRIINSVAAMFSAPSFPAAIGSQKKFSRPLLPATTTRMSQEEQLKSHEAKLRHVSTELAEHRSYPPDKKVKAKEIDEYRLKEHYLEFEVDGIAFYDARDTINQIVCSGLPWSEEGNKTALFITHNFVSALKDAF</sequence>
<evidence type="ECO:0000256" key="6">
    <source>
        <dbReference type="ARBA" id="ARBA00023273"/>
    </source>
</evidence>
<dbReference type="InterPro" id="IPR035999">
    <property type="entry name" value="Sec7_dom_sf"/>
</dbReference>
<dbReference type="PANTHER" id="PTHR10663:SF337">
    <property type="entry name" value="PH AND SEC7 DOMAIN-CONTAINING PROTEIN 3"/>
    <property type="match status" value="1"/>
</dbReference>
<evidence type="ECO:0000259" key="9">
    <source>
        <dbReference type="PROSITE" id="PS50190"/>
    </source>
</evidence>
<comment type="subcellular location">
    <subcellularLocation>
        <location evidence="1">Cell projection</location>
        <location evidence="1">Ruffle membrane</location>
    </subcellularLocation>
</comment>
<feature type="region of interest" description="Disordered" evidence="7">
    <location>
        <begin position="1"/>
        <end position="28"/>
    </location>
</feature>
<dbReference type="SUPFAM" id="SSF48425">
    <property type="entry name" value="Sec7 domain"/>
    <property type="match status" value="1"/>
</dbReference>
<feature type="domain" description="SEC7" evidence="9">
    <location>
        <begin position="101"/>
        <end position="271"/>
    </location>
</feature>
<dbReference type="InterPro" id="IPR011993">
    <property type="entry name" value="PH-like_dom_sf"/>
</dbReference>
<dbReference type="GO" id="GO:0032012">
    <property type="term" value="P:regulation of ARF protein signal transduction"/>
    <property type="evidence" value="ECO:0007669"/>
    <property type="project" value="InterPro"/>
</dbReference>
<dbReference type="Ensembl" id="ENSCCRT00000084139.2">
    <property type="protein sequence ID" value="ENSCCRP00000077574.2"/>
    <property type="gene ID" value="ENSCCRG00000026422.2"/>
</dbReference>
<keyword evidence="4" id="KW-0175">Coiled coil</keyword>
<evidence type="ECO:0000259" key="8">
    <source>
        <dbReference type="PROSITE" id="PS50003"/>
    </source>
</evidence>
<dbReference type="PROSITE" id="PS50003">
    <property type="entry name" value="PH_DOMAIN"/>
    <property type="match status" value="1"/>
</dbReference>
<keyword evidence="5" id="KW-0472">Membrane</keyword>
<dbReference type="CDD" id="cd00171">
    <property type="entry name" value="Sec7"/>
    <property type="match status" value="1"/>
</dbReference>
<dbReference type="PROSITE" id="PS50190">
    <property type="entry name" value="SEC7"/>
    <property type="match status" value="1"/>
</dbReference>
<dbReference type="InterPro" id="IPR041681">
    <property type="entry name" value="PH_9"/>
</dbReference>
<dbReference type="PRINTS" id="PR00683">
    <property type="entry name" value="SPECTRINPH"/>
</dbReference>